<evidence type="ECO:0000256" key="1">
    <source>
        <dbReference type="SAM" id="MobiDB-lite"/>
    </source>
</evidence>
<dbReference type="EMBL" id="JXII01000002">
    <property type="protein sequence ID" value="KIH71397.1"/>
    <property type="molecule type" value="Genomic_DNA"/>
</dbReference>
<dbReference type="Proteomes" id="UP000031546">
    <property type="component" value="Unassembled WGS sequence"/>
</dbReference>
<evidence type="ECO:0000256" key="2">
    <source>
        <dbReference type="SAM" id="SignalP"/>
    </source>
</evidence>
<name>A0A0C2E7Y7_9STAP</name>
<evidence type="ECO:0000313" key="6">
    <source>
        <dbReference type="Proteomes" id="UP000527860"/>
    </source>
</evidence>
<evidence type="ECO:0000313" key="5">
    <source>
        <dbReference type="Proteomes" id="UP000031546"/>
    </source>
</evidence>
<feature type="signal peptide" evidence="2">
    <location>
        <begin position="1"/>
        <end position="23"/>
    </location>
</feature>
<comment type="caution">
    <text evidence="3">The sequence shown here is derived from an EMBL/GenBank/DDBJ whole genome shotgun (WGS) entry which is preliminary data.</text>
</comment>
<dbReference type="AlphaFoldDB" id="A0A0C2E7Y7"/>
<gene>
    <name evidence="4" type="ORF">F7P68_0002840</name>
    <name evidence="3" type="ORF">SN16_01535</name>
</gene>
<reference evidence="6" key="2">
    <citation type="submission" date="2020-04" db="EMBL/GenBank/DDBJ databases">
        <title>Genome analysis and biological profiling of marine Cellulosimicrobium funkei MOSEL-ME6.</title>
        <authorList>
            <person name="Tanveer F."/>
            <person name="Xie Y."/>
            <person name="Shinwari Z.K."/>
        </authorList>
    </citation>
    <scope>NUCLEOTIDE SEQUENCE [LARGE SCALE GENOMIC DNA]</scope>
    <source>
        <strain evidence="6">MOSEL-ME25</strain>
    </source>
</reference>
<feature type="compositionally biased region" description="Polar residues" evidence="1">
    <location>
        <begin position="55"/>
        <end position="64"/>
    </location>
</feature>
<reference evidence="4" key="3">
    <citation type="submission" date="2020-04" db="EMBL/GenBank/DDBJ databases">
        <authorList>
            <person name="Tanveer F."/>
            <person name="Xie Y."/>
            <person name="Shinwari Z.K."/>
        </authorList>
    </citation>
    <scope>NUCLEOTIDE SEQUENCE</scope>
    <source>
        <strain evidence="4">MOSEL-ME25</strain>
    </source>
</reference>
<accession>A0A0C2E7Y7</accession>
<evidence type="ECO:0000313" key="4">
    <source>
        <dbReference type="EMBL" id="MDB0579452.1"/>
    </source>
</evidence>
<keyword evidence="2" id="KW-0732">Signal</keyword>
<dbReference type="EMBL" id="JABEVU030000001">
    <property type="protein sequence ID" value="MDB0579452.1"/>
    <property type="molecule type" value="Genomic_DNA"/>
</dbReference>
<proteinExistence type="predicted"/>
<reference evidence="4 6" key="4">
    <citation type="submission" date="2022-12" db="EMBL/GenBank/DDBJ databases">
        <title>Genome analysis and biological profiling of marine Salinicoccus roseus MOSEL-ME25.</title>
        <authorList>
            <person name="Mirza F.T."/>
            <person name="Xie Y."/>
            <person name="Shinwari Z.K."/>
        </authorList>
    </citation>
    <scope>NUCLEOTIDE SEQUENCE [LARGE SCALE GENOMIC DNA]</scope>
    <source>
        <strain evidence="4 6">MOSEL-ME25</strain>
    </source>
</reference>
<dbReference type="OrthoDB" id="2389132at2"/>
<evidence type="ECO:0008006" key="7">
    <source>
        <dbReference type="Google" id="ProtNLM"/>
    </source>
</evidence>
<reference evidence="3 5" key="1">
    <citation type="submission" date="2015-01" db="EMBL/GenBank/DDBJ databases">
        <title>Genome sequences of high lactate-tolerant strain Salinicoccus roseus W12 with industrial interest.</title>
        <authorList>
            <person name="Wang H."/>
            <person name="Yu B."/>
        </authorList>
    </citation>
    <scope>NUCLEOTIDE SEQUENCE [LARGE SCALE GENOMIC DNA]</scope>
    <source>
        <strain evidence="3 5">W12</strain>
    </source>
</reference>
<feature type="compositionally biased region" description="Acidic residues" evidence="1">
    <location>
        <begin position="22"/>
        <end position="54"/>
    </location>
</feature>
<protein>
    <recommendedName>
        <fullName evidence="7">Outer membrane lipoprotein-sorting protein</fullName>
    </recommendedName>
</protein>
<dbReference type="RefSeq" id="WP_040104861.1">
    <property type="nucleotide sequence ID" value="NZ_JABEVU030000001.1"/>
</dbReference>
<dbReference type="GeneID" id="77844221"/>
<sequence length="271" mass="30578">MYKRWLMLIVAALYLSGCSTQESEEEEAPPEETTEEVTEEEASAPSGEPEDTEESSISPESMTAESIVDAVEARAGENLNYYLHTRVTMEYQEETQVSETKEWFHTEDDKSFVRREVHTEDLPVQYYVSDGEKVWQYSEGDAVAYVSDAMHGGDMTARPSSAIGNRLRSYQESHTMALEETVEIAGYTGHHIAFTPKEETGGTALDVYLNIENGLILKEVMIQDGHQMVYELLEYDGDIEHSAGRYTLDLPEDVEIIDMSQPEPDTDLDSF</sequence>
<feature type="chain" id="PRO_5002148133" description="Outer membrane lipoprotein-sorting protein" evidence="2">
    <location>
        <begin position="24"/>
        <end position="271"/>
    </location>
</feature>
<dbReference type="SUPFAM" id="SSF89392">
    <property type="entry name" value="Prokaryotic lipoproteins and lipoprotein localization factors"/>
    <property type="match status" value="1"/>
</dbReference>
<organism evidence="3 5">
    <name type="scientific">Salinicoccus roseus</name>
    <dbReference type="NCBI Taxonomy" id="45670"/>
    <lineage>
        <taxon>Bacteria</taxon>
        <taxon>Bacillati</taxon>
        <taxon>Bacillota</taxon>
        <taxon>Bacilli</taxon>
        <taxon>Bacillales</taxon>
        <taxon>Staphylococcaceae</taxon>
        <taxon>Salinicoccus</taxon>
    </lineage>
</organism>
<dbReference type="STRING" id="45670.SN16_01535"/>
<dbReference type="Proteomes" id="UP000527860">
    <property type="component" value="Unassembled WGS sequence"/>
</dbReference>
<keyword evidence="6" id="KW-1185">Reference proteome</keyword>
<evidence type="ECO:0000313" key="3">
    <source>
        <dbReference type="EMBL" id="KIH71397.1"/>
    </source>
</evidence>
<feature type="region of interest" description="Disordered" evidence="1">
    <location>
        <begin position="19"/>
        <end position="64"/>
    </location>
</feature>
<dbReference type="Gene3D" id="2.50.20.10">
    <property type="entry name" value="Lipoprotein localisation LolA/LolB/LppX"/>
    <property type="match status" value="1"/>
</dbReference>
<dbReference type="InterPro" id="IPR029046">
    <property type="entry name" value="LolA/LolB/LppX"/>
</dbReference>